<dbReference type="InterPro" id="IPR029063">
    <property type="entry name" value="SAM-dependent_MTases_sf"/>
</dbReference>
<feature type="transmembrane region" description="Helical" evidence="6">
    <location>
        <begin position="253"/>
        <end position="276"/>
    </location>
</feature>
<dbReference type="EMBL" id="CP003360">
    <property type="protein sequence ID" value="AFM24729.1"/>
    <property type="molecule type" value="Genomic_DNA"/>
</dbReference>
<keyword evidence="3" id="KW-0745">Spermidine biosynthesis</keyword>
<keyword evidence="6" id="KW-0812">Transmembrane</keyword>
<proteinExistence type="inferred from homology"/>
<dbReference type="Gene3D" id="3.40.50.150">
    <property type="entry name" value="Vaccinia Virus protein VP39"/>
    <property type="match status" value="1"/>
</dbReference>
<dbReference type="SUPFAM" id="SSF53335">
    <property type="entry name" value="S-adenosyl-L-methionine-dependent methyltransferases"/>
    <property type="match status" value="1"/>
</dbReference>
<dbReference type="HOGENOM" id="CLU_010122_1_0_7"/>
<dbReference type="InterPro" id="IPR030374">
    <property type="entry name" value="PABS"/>
</dbReference>
<evidence type="ECO:0000256" key="4">
    <source>
        <dbReference type="ARBA" id="ARBA00023115"/>
    </source>
</evidence>
<feature type="transmembrane region" description="Helical" evidence="6">
    <location>
        <begin position="32"/>
        <end position="55"/>
    </location>
</feature>
<dbReference type="GO" id="GO:0004766">
    <property type="term" value="F:spermidine synthase activity"/>
    <property type="evidence" value="ECO:0007669"/>
    <property type="project" value="TreeGrafter"/>
</dbReference>
<keyword evidence="9" id="KW-1185">Reference proteome</keyword>
<comment type="caution">
    <text evidence="5">Lacks conserved residue(s) required for the propagation of feature annotation.</text>
</comment>
<evidence type="ECO:0000256" key="6">
    <source>
        <dbReference type="SAM" id="Phobius"/>
    </source>
</evidence>
<keyword evidence="4 5" id="KW-0620">Polyamine biosynthesis</keyword>
<feature type="transmembrane region" description="Helical" evidence="6">
    <location>
        <begin position="148"/>
        <end position="171"/>
    </location>
</feature>
<feature type="domain" description="PABS" evidence="7">
    <location>
        <begin position="430"/>
        <end position="627"/>
    </location>
</feature>
<evidence type="ECO:0000313" key="9">
    <source>
        <dbReference type="Proteomes" id="UP000006055"/>
    </source>
</evidence>
<accession>I4C588</accession>
<feature type="transmembrane region" description="Helical" evidence="6">
    <location>
        <begin position="283"/>
        <end position="303"/>
    </location>
</feature>
<feature type="transmembrane region" description="Helical" evidence="6">
    <location>
        <begin position="323"/>
        <end position="343"/>
    </location>
</feature>
<feature type="transmembrane region" description="Helical" evidence="6">
    <location>
        <begin position="177"/>
        <end position="196"/>
    </location>
</feature>
<dbReference type="STRING" id="706587.Desti_2026"/>
<evidence type="ECO:0000259" key="7">
    <source>
        <dbReference type="PROSITE" id="PS51006"/>
    </source>
</evidence>
<dbReference type="PANTHER" id="PTHR11558">
    <property type="entry name" value="SPERMIDINE/SPERMINE SYNTHASE"/>
    <property type="match status" value="1"/>
</dbReference>
<evidence type="ECO:0000313" key="8">
    <source>
        <dbReference type="EMBL" id="AFM24729.1"/>
    </source>
</evidence>
<comment type="similarity">
    <text evidence="1">Belongs to the spermidine/spermine synthase family.</text>
</comment>
<dbReference type="GO" id="GO:0005829">
    <property type="term" value="C:cytosol"/>
    <property type="evidence" value="ECO:0007669"/>
    <property type="project" value="TreeGrafter"/>
</dbReference>
<keyword evidence="6" id="KW-1133">Transmembrane helix</keyword>
<dbReference type="CDD" id="cd02440">
    <property type="entry name" value="AdoMet_MTases"/>
    <property type="match status" value="1"/>
</dbReference>
<sequence length="930" mass="101949">MLCLIFFLSGAAALIFETLWFRLAGLTFGNSVWAGAVVLSSFMAGIALGNGLAAVRGRNFRNPIGTYAFAEVAVAVSGLALVLALPFLTGWFVPLFRPFVDNPLVINPLRLFLAFILMLIPATAMGVTLPLMVKALHTEGPHFGRVLGLLYGLNTLGAVAGAVAAEMYFIGMFGIRGTGIVACVTDLFCAASALMLSRNLGKSKSVQHTVEASPPYSKGVRFLMAGFLSGALFLALEIIWFRFLVLFINAHSLAFAIMLALVLSGIGLGGLIASLLFRFQWDFSALLPAVSLLTGAVCVLTYGSFGFLAQPGSEYFSELSNTIYYSFPLVFPVSLLSGILFTMAADAAHRKILGSIETTGRFTLANTLGATLGSLLGGFVLLPLLGMEKSFFIIALGYGILTLLVLPERFPPGKNVFSLIASTALFLVCILLFPFGSMQKHLHAVGERLCGDESGWRMAAVREGLTETSQYWQKGLSGSLVNTRLFTNNHAMSSTELLGKRYMNFFVYFPVALHADPKDALLICFGVGSTAKALSDTKSLQSITVVDISKDILEGSRVIFRDDISNPLNDPRVRVHVEDGRFFLQTTTQRFDVITGEPPPPWLAGVVNLYSQEYFQLIHDSLKEGGIATYWLPVAQLGVAGSKSVLKAFCNVFENCTLWTGIGFEWIMVGTRGNGAKVSEKHFAKQWEDPLVGPSIRYCGFEVPEQLGTAFLMDASHIKEWTKDRNPVVDNFPKRIFGRRSAEDPADSLESAMEVSKTTERFQTSKAIGSIWPDALVSKSLDLFEVQQFLNELFLKPVPETAIFNIETMHRILKDTSLRFPILWAVGGSECAEIDTTEIRNAPSREKDSELVLRLAAHALANRNFTEAERYFAELERLLLGTHATYYRIYALCLAGKPQEAMKIVEDNAGLFKSPVGAHFLRWLKDTFYP</sequence>
<feature type="transmembrane region" description="Helical" evidence="6">
    <location>
        <begin position="112"/>
        <end position="136"/>
    </location>
</feature>
<dbReference type="PROSITE" id="PS51006">
    <property type="entry name" value="PABS_2"/>
    <property type="match status" value="1"/>
</dbReference>
<protein>
    <submittedName>
        <fullName evidence="8">Putative spermidine synthase with an N-terminal membrane domain</fullName>
    </submittedName>
</protein>
<evidence type="ECO:0000256" key="5">
    <source>
        <dbReference type="PROSITE-ProRule" id="PRU00354"/>
    </source>
</evidence>
<dbReference type="AlphaFoldDB" id="I4C588"/>
<evidence type="ECO:0000256" key="2">
    <source>
        <dbReference type="ARBA" id="ARBA00022679"/>
    </source>
</evidence>
<evidence type="ECO:0000256" key="1">
    <source>
        <dbReference type="ARBA" id="ARBA00007867"/>
    </source>
</evidence>
<dbReference type="NCBIfam" id="NF037959">
    <property type="entry name" value="MFS_SpdSyn"/>
    <property type="match status" value="1"/>
</dbReference>
<feature type="transmembrane region" description="Helical" evidence="6">
    <location>
        <begin position="416"/>
        <end position="435"/>
    </location>
</feature>
<feature type="transmembrane region" description="Helical" evidence="6">
    <location>
        <begin position="391"/>
        <end position="407"/>
    </location>
</feature>
<dbReference type="PANTHER" id="PTHR11558:SF11">
    <property type="entry name" value="SPERMIDINE SYNTHASE"/>
    <property type="match status" value="1"/>
</dbReference>
<dbReference type="eggNOG" id="COG4262">
    <property type="taxonomic scope" value="Bacteria"/>
</dbReference>
<feature type="transmembrane region" description="Helical" evidence="6">
    <location>
        <begin position="67"/>
        <end position="92"/>
    </location>
</feature>
<feature type="transmembrane region" description="Helical" evidence="6">
    <location>
        <begin position="364"/>
        <end position="385"/>
    </location>
</feature>
<dbReference type="InterPro" id="IPR001045">
    <property type="entry name" value="Spermi_synthase"/>
</dbReference>
<gene>
    <name evidence="8" type="ordered locus">Desti_2026</name>
</gene>
<keyword evidence="6" id="KW-0472">Membrane</keyword>
<dbReference type="KEGG" id="dti:Desti_2026"/>
<feature type="transmembrane region" description="Helical" evidence="6">
    <location>
        <begin position="222"/>
        <end position="241"/>
    </location>
</feature>
<name>I4C588_DESTA</name>
<dbReference type="Proteomes" id="UP000006055">
    <property type="component" value="Chromosome"/>
</dbReference>
<dbReference type="GO" id="GO:0008295">
    <property type="term" value="P:spermidine biosynthetic process"/>
    <property type="evidence" value="ECO:0007669"/>
    <property type="project" value="UniProtKB-KW"/>
</dbReference>
<keyword evidence="2 5" id="KW-0808">Transferase</keyword>
<reference evidence="9" key="1">
    <citation type="submission" date="2012-06" db="EMBL/GenBank/DDBJ databases">
        <title>Complete sequence of chromosome of Desulfomonile tiedjei DSM 6799.</title>
        <authorList>
            <person name="Lucas S."/>
            <person name="Copeland A."/>
            <person name="Lapidus A."/>
            <person name="Glavina del Rio T."/>
            <person name="Dalin E."/>
            <person name="Tice H."/>
            <person name="Bruce D."/>
            <person name="Goodwin L."/>
            <person name="Pitluck S."/>
            <person name="Peters L."/>
            <person name="Ovchinnikova G."/>
            <person name="Zeytun A."/>
            <person name="Lu M."/>
            <person name="Kyrpides N."/>
            <person name="Mavromatis K."/>
            <person name="Ivanova N."/>
            <person name="Brettin T."/>
            <person name="Detter J.C."/>
            <person name="Han C."/>
            <person name="Larimer F."/>
            <person name="Land M."/>
            <person name="Hauser L."/>
            <person name="Markowitz V."/>
            <person name="Cheng J.-F."/>
            <person name="Hugenholtz P."/>
            <person name="Woyke T."/>
            <person name="Wu D."/>
            <person name="Spring S."/>
            <person name="Schroeder M."/>
            <person name="Brambilla E."/>
            <person name="Klenk H.-P."/>
            <person name="Eisen J.A."/>
        </authorList>
    </citation>
    <scope>NUCLEOTIDE SEQUENCE [LARGE SCALE GENOMIC DNA]</scope>
    <source>
        <strain evidence="9">ATCC 49306 / DSM 6799 / DCB-1</strain>
    </source>
</reference>
<dbReference type="Pfam" id="PF01564">
    <property type="entry name" value="Spermine_synth"/>
    <property type="match status" value="1"/>
</dbReference>
<organism evidence="8 9">
    <name type="scientific">Desulfomonile tiedjei (strain ATCC 49306 / DSM 6799 / DCB-1)</name>
    <dbReference type="NCBI Taxonomy" id="706587"/>
    <lineage>
        <taxon>Bacteria</taxon>
        <taxon>Pseudomonadati</taxon>
        <taxon>Thermodesulfobacteriota</taxon>
        <taxon>Desulfomonilia</taxon>
        <taxon>Desulfomonilales</taxon>
        <taxon>Desulfomonilaceae</taxon>
        <taxon>Desulfomonile</taxon>
    </lineage>
</organism>
<evidence type="ECO:0000256" key="3">
    <source>
        <dbReference type="ARBA" id="ARBA00023066"/>
    </source>
</evidence>